<keyword evidence="2" id="KW-1185">Reference proteome</keyword>
<dbReference type="AlphaFoldDB" id="A0AAV2BMB8"/>
<organism evidence="1 2">
    <name type="scientific">Larinioides sclopetarius</name>
    <dbReference type="NCBI Taxonomy" id="280406"/>
    <lineage>
        <taxon>Eukaryota</taxon>
        <taxon>Metazoa</taxon>
        <taxon>Ecdysozoa</taxon>
        <taxon>Arthropoda</taxon>
        <taxon>Chelicerata</taxon>
        <taxon>Arachnida</taxon>
        <taxon>Araneae</taxon>
        <taxon>Araneomorphae</taxon>
        <taxon>Entelegynae</taxon>
        <taxon>Araneoidea</taxon>
        <taxon>Araneidae</taxon>
        <taxon>Larinioides</taxon>
    </lineage>
</organism>
<evidence type="ECO:0000313" key="1">
    <source>
        <dbReference type="EMBL" id="CAL1296835.1"/>
    </source>
</evidence>
<dbReference type="EMBL" id="CAXIEN010000405">
    <property type="protein sequence ID" value="CAL1296835.1"/>
    <property type="molecule type" value="Genomic_DNA"/>
</dbReference>
<protein>
    <submittedName>
        <fullName evidence="1">Uncharacterized protein</fullName>
    </submittedName>
</protein>
<comment type="caution">
    <text evidence="1">The sequence shown here is derived from an EMBL/GenBank/DDBJ whole genome shotgun (WGS) entry which is preliminary data.</text>
</comment>
<feature type="non-terminal residue" evidence="1">
    <location>
        <position position="73"/>
    </location>
</feature>
<feature type="non-terminal residue" evidence="1">
    <location>
        <position position="1"/>
    </location>
</feature>
<dbReference type="Proteomes" id="UP001497382">
    <property type="component" value="Unassembled WGS sequence"/>
</dbReference>
<proteinExistence type="predicted"/>
<name>A0AAV2BMB8_9ARAC</name>
<accession>A0AAV2BMB8</accession>
<evidence type="ECO:0000313" key="2">
    <source>
        <dbReference type="Proteomes" id="UP001497382"/>
    </source>
</evidence>
<reference evidence="1 2" key="1">
    <citation type="submission" date="2024-04" db="EMBL/GenBank/DDBJ databases">
        <authorList>
            <person name="Rising A."/>
            <person name="Reimegard J."/>
            <person name="Sonavane S."/>
            <person name="Akerstrom W."/>
            <person name="Nylinder S."/>
            <person name="Hedman E."/>
            <person name="Kallberg Y."/>
        </authorList>
    </citation>
    <scope>NUCLEOTIDE SEQUENCE [LARGE SCALE GENOMIC DNA]</scope>
</reference>
<gene>
    <name evidence="1" type="ORF">LARSCL_LOCUS19960</name>
</gene>
<sequence length="73" mass="8271">QEKSFAAEAGWNIHLWRPTEIIGAGRSLTLQQFFFGCSRRSLLQQKLGGTYTSGDPQKLLAPADLERYSSFFF</sequence>